<dbReference type="InterPro" id="IPR009810">
    <property type="entry name" value="Nodulin_late_dom"/>
</dbReference>
<dbReference type="GO" id="GO:0046872">
    <property type="term" value="F:metal ion binding"/>
    <property type="evidence" value="ECO:0007669"/>
    <property type="project" value="InterPro"/>
</dbReference>
<proteinExistence type="evidence at transcript level"/>
<accession>A0A7T8IGF5</accession>
<sequence length="66" mass="7735">MVKNMFTMIKFVYIMILFFSLFLVVLNVEAANIPCDSDQDCPKNMCSVFAYKPMCYLAKCICVRRY</sequence>
<name>A0A7T8IGF5_PEA</name>
<dbReference type="AlphaFoldDB" id="A0A7T8IGF5"/>
<dbReference type="EMBL" id="MT371108">
    <property type="protein sequence ID" value="QQO74626.1"/>
    <property type="molecule type" value="mRNA"/>
</dbReference>
<feature type="domain" description="Late nodulin" evidence="2">
    <location>
        <begin position="5"/>
        <end position="60"/>
    </location>
</feature>
<feature type="signal peptide" evidence="1">
    <location>
        <begin position="1"/>
        <end position="30"/>
    </location>
</feature>
<protein>
    <submittedName>
        <fullName evidence="3">Nodule-specific cysteine-rich peptide G10</fullName>
    </submittedName>
</protein>
<evidence type="ECO:0000259" key="2">
    <source>
        <dbReference type="Pfam" id="PF07127"/>
    </source>
</evidence>
<keyword evidence="1" id="KW-0732">Signal</keyword>
<dbReference type="Pfam" id="PF07127">
    <property type="entry name" value="Nodulin_late"/>
    <property type="match status" value="1"/>
</dbReference>
<evidence type="ECO:0000256" key="1">
    <source>
        <dbReference type="SAM" id="SignalP"/>
    </source>
</evidence>
<organism evidence="3">
    <name type="scientific">Pisum sativum</name>
    <name type="common">Garden pea</name>
    <name type="synonym">Lathyrus oleraceus</name>
    <dbReference type="NCBI Taxonomy" id="3888"/>
    <lineage>
        <taxon>Eukaryota</taxon>
        <taxon>Viridiplantae</taxon>
        <taxon>Streptophyta</taxon>
        <taxon>Embryophyta</taxon>
        <taxon>Tracheophyta</taxon>
        <taxon>Spermatophyta</taxon>
        <taxon>Magnoliopsida</taxon>
        <taxon>eudicotyledons</taxon>
        <taxon>Gunneridae</taxon>
        <taxon>Pentapetalae</taxon>
        <taxon>rosids</taxon>
        <taxon>fabids</taxon>
        <taxon>Fabales</taxon>
        <taxon>Fabaceae</taxon>
        <taxon>Papilionoideae</taxon>
        <taxon>50 kb inversion clade</taxon>
        <taxon>NPAAA clade</taxon>
        <taxon>Hologalegina</taxon>
        <taxon>IRL clade</taxon>
        <taxon>Fabeae</taxon>
        <taxon>Lathyrus</taxon>
    </lineage>
</organism>
<reference evidence="3" key="1">
    <citation type="journal article" date="2020" name="Mol. Cell">
        <title>Proteome analysis reveals a significant host-specific response in Rhizobium leguminosarum bv viciae endosymbiotic cells.</title>
        <authorList>
            <person name="Duran D."/>
            <person name="Albareda M."/>
            <person name="Marina A."/>
            <person name="Garcia C."/>
            <person name="Ruiz-Argueso T."/>
            <person name="Palacios J."/>
        </authorList>
    </citation>
    <scope>NUCLEOTIDE SEQUENCE</scope>
    <source>
        <tissue evidence="3">Root nodules</tissue>
    </source>
</reference>
<feature type="chain" id="PRO_5031342925" evidence="1">
    <location>
        <begin position="31"/>
        <end position="66"/>
    </location>
</feature>
<evidence type="ECO:0000313" key="3">
    <source>
        <dbReference type="EMBL" id="QQO74626.1"/>
    </source>
</evidence>